<comment type="similarity">
    <text evidence="1 9">Belongs to the peptidase S11 family.</text>
</comment>
<evidence type="ECO:0000313" key="11">
    <source>
        <dbReference type="EMBL" id="VYU20003.1"/>
    </source>
</evidence>
<feature type="binding site" evidence="8">
    <location>
        <position position="235"/>
    </location>
    <ligand>
        <name>substrate</name>
    </ligand>
</feature>
<sequence>MISLTTNVCIVWKRLILMIAFIGAIIFGTSVSHAAYIAPPSTIGEAVVLIDADTKEILFAKNPDKWMHPASTTKMVTLLTALELKGTQLDELATISSYATSMEESNLGVRVGDQITLEGVLEGMMVASGNDAAVVVAENVSGSVENFAKDMNRVAAKAGAKNSVFLNPHGLTQMGHHSTARDLAMIAAYGMKYQMFRDKVANDYYKVPYQNRTPETIRTTNHFIRNKYPGANGLKTGFTNAAGECLIASATRNGHTMIVVMLNDDNRWEEAVQFLDYGFKLRGVI</sequence>
<accession>A0A6N3D2Z3</accession>
<dbReference type="AlphaFoldDB" id="A0A6N3D2Z3"/>
<dbReference type="PANTHER" id="PTHR21581:SF6">
    <property type="entry name" value="TRAFFICKING PROTEIN PARTICLE COMPLEX SUBUNIT 12"/>
    <property type="match status" value="1"/>
</dbReference>
<feature type="domain" description="Peptidase S11 D-alanyl-D-alanine carboxypeptidase A N-terminal" evidence="10">
    <location>
        <begin position="40"/>
        <end position="265"/>
    </location>
</feature>
<evidence type="ECO:0000256" key="5">
    <source>
        <dbReference type="ARBA" id="ARBA00022984"/>
    </source>
</evidence>
<reference evidence="11" key="1">
    <citation type="submission" date="2019-11" db="EMBL/GenBank/DDBJ databases">
        <authorList>
            <person name="Feng L."/>
        </authorList>
    </citation>
    <scope>NUCLEOTIDE SEQUENCE</scope>
    <source>
        <strain evidence="11">VdisparLFYP95</strain>
    </source>
</reference>
<dbReference type="GO" id="GO:0009252">
    <property type="term" value="P:peptidoglycan biosynthetic process"/>
    <property type="evidence" value="ECO:0007669"/>
    <property type="project" value="UniProtKB-KW"/>
</dbReference>
<evidence type="ECO:0000256" key="6">
    <source>
        <dbReference type="ARBA" id="ARBA00023316"/>
    </source>
</evidence>
<evidence type="ECO:0000256" key="3">
    <source>
        <dbReference type="ARBA" id="ARBA00022801"/>
    </source>
</evidence>
<keyword evidence="11" id="KW-0645">Protease</keyword>
<feature type="active site" description="Acyl-ester intermediate" evidence="7">
    <location>
        <position position="71"/>
    </location>
</feature>
<feature type="active site" description="Proton acceptor" evidence="7">
    <location>
        <position position="74"/>
    </location>
</feature>
<name>A0A6N3D2Z3_9FIRM</name>
<evidence type="ECO:0000256" key="4">
    <source>
        <dbReference type="ARBA" id="ARBA00022960"/>
    </source>
</evidence>
<evidence type="ECO:0000259" key="10">
    <source>
        <dbReference type="Pfam" id="PF00768"/>
    </source>
</evidence>
<dbReference type="GO" id="GO:0006508">
    <property type="term" value="P:proteolysis"/>
    <property type="evidence" value="ECO:0007669"/>
    <property type="project" value="InterPro"/>
</dbReference>
<keyword evidence="2" id="KW-0732">Signal</keyword>
<dbReference type="GO" id="GO:0071555">
    <property type="term" value="P:cell wall organization"/>
    <property type="evidence" value="ECO:0007669"/>
    <property type="project" value="UniProtKB-KW"/>
</dbReference>
<evidence type="ECO:0000256" key="9">
    <source>
        <dbReference type="RuleBase" id="RU004016"/>
    </source>
</evidence>
<dbReference type="SUPFAM" id="SSF56601">
    <property type="entry name" value="beta-lactamase/transpeptidase-like"/>
    <property type="match status" value="1"/>
</dbReference>
<organism evidence="11">
    <name type="scientific">Veillonella dispar</name>
    <dbReference type="NCBI Taxonomy" id="39778"/>
    <lineage>
        <taxon>Bacteria</taxon>
        <taxon>Bacillati</taxon>
        <taxon>Bacillota</taxon>
        <taxon>Negativicutes</taxon>
        <taxon>Veillonellales</taxon>
        <taxon>Veillonellaceae</taxon>
        <taxon>Veillonella</taxon>
    </lineage>
</organism>
<dbReference type="InterPro" id="IPR012338">
    <property type="entry name" value="Beta-lactam/transpept-like"/>
</dbReference>
<dbReference type="EMBL" id="CACRUF010000043">
    <property type="protein sequence ID" value="VYU20003.1"/>
    <property type="molecule type" value="Genomic_DNA"/>
</dbReference>
<dbReference type="InterPro" id="IPR001967">
    <property type="entry name" value="Peptidase_S11_N"/>
</dbReference>
<keyword evidence="3 11" id="KW-0378">Hydrolase</keyword>
<proteinExistence type="inferred from homology"/>
<dbReference type="RefSeq" id="WP_156719847.1">
    <property type="nucleotide sequence ID" value="NZ_CACRUF010000043.1"/>
</dbReference>
<gene>
    <name evidence="11" type="primary">dacB</name>
    <name evidence="11" type="ORF">VDLFYP95_01762</name>
</gene>
<keyword evidence="5" id="KW-0573">Peptidoglycan synthesis</keyword>
<evidence type="ECO:0000256" key="2">
    <source>
        <dbReference type="ARBA" id="ARBA00022729"/>
    </source>
</evidence>
<dbReference type="Pfam" id="PF00768">
    <property type="entry name" value="Peptidase_S11"/>
    <property type="match status" value="1"/>
</dbReference>
<dbReference type="PRINTS" id="PR00725">
    <property type="entry name" value="DADACBPTASE1"/>
</dbReference>
<evidence type="ECO:0000256" key="8">
    <source>
        <dbReference type="PIRSR" id="PIRSR618044-2"/>
    </source>
</evidence>
<dbReference type="InterPro" id="IPR018044">
    <property type="entry name" value="Peptidase_S11"/>
</dbReference>
<evidence type="ECO:0000256" key="7">
    <source>
        <dbReference type="PIRSR" id="PIRSR618044-1"/>
    </source>
</evidence>
<evidence type="ECO:0000256" key="1">
    <source>
        <dbReference type="ARBA" id="ARBA00007164"/>
    </source>
</evidence>
<dbReference type="PANTHER" id="PTHR21581">
    <property type="entry name" value="D-ALANYL-D-ALANINE CARBOXYPEPTIDASE"/>
    <property type="match status" value="1"/>
</dbReference>
<feature type="active site" evidence="7">
    <location>
        <position position="128"/>
    </location>
</feature>
<keyword evidence="6" id="KW-0961">Cell wall biogenesis/degradation</keyword>
<keyword evidence="4" id="KW-0133">Cell shape</keyword>
<dbReference type="Gene3D" id="3.40.710.10">
    <property type="entry name" value="DD-peptidase/beta-lactamase superfamily"/>
    <property type="match status" value="1"/>
</dbReference>
<dbReference type="GO" id="GO:0009002">
    <property type="term" value="F:serine-type D-Ala-D-Ala carboxypeptidase activity"/>
    <property type="evidence" value="ECO:0007669"/>
    <property type="project" value="UniProtKB-EC"/>
</dbReference>
<dbReference type="GO" id="GO:0008360">
    <property type="term" value="P:regulation of cell shape"/>
    <property type="evidence" value="ECO:0007669"/>
    <property type="project" value="UniProtKB-KW"/>
</dbReference>
<dbReference type="EC" id="3.4.16.4" evidence="11"/>
<protein>
    <submittedName>
        <fullName evidence="11">D-alanyl-D-alanine carboxypeptidase DacB</fullName>
        <ecNumber evidence="11">3.4.16.4</ecNumber>
    </submittedName>
</protein>
<keyword evidence="11" id="KW-0121">Carboxypeptidase</keyword>